<reference evidence="1 2" key="1">
    <citation type="submission" date="2018-06" db="EMBL/GenBank/DDBJ databases">
        <title>Comparative genomics reveals the genomic features of Rhizophagus irregularis, R. cerebriforme, R. diaphanum and Gigaspora rosea, and their symbiotic lifestyle signature.</title>
        <authorList>
            <person name="Morin E."/>
            <person name="San Clemente H."/>
            <person name="Chen E.C.H."/>
            <person name="De La Providencia I."/>
            <person name="Hainaut M."/>
            <person name="Kuo A."/>
            <person name="Kohler A."/>
            <person name="Murat C."/>
            <person name="Tang N."/>
            <person name="Roy S."/>
            <person name="Loubradou J."/>
            <person name="Henrissat B."/>
            <person name="Grigoriev I.V."/>
            <person name="Corradi N."/>
            <person name="Roux C."/>
            <person name="Martin F.M."/>
        </authorList>
    </citation>
    <scope>NUCLEOTIDE SEQUENCE [LARGE SCALE GENOMIC DNA]</scope>
    <source>
        <strain evidence="1 2">DAOM 227022</strain>
    </source>
</reference>
<dbReference type="EMBL" id="QKYT01000085">
    <property type="protein sequence ID" value="RIA94289.1"/>
    <property type="molecule type" value="Genomic_DNA"/>
</dbReference>
<dbReference type="Proteomes" id="UP000265703">
    <property type="component" value="Unassembled WGS sequence"/>
</dbReference>
<organism evidence="1 2">
    <name type="scientific">Glomus cerebriforme</name>
    <dbReference type="NCBI Taxonomy" id="658196"/>
    <lineage>
        <taxon>Eukaryota</taxon>
        <taxon>Fungi</taxon>
        <taxon>Fungi incertae sedis</taxon>
        <taxon>Mucoromycota</taxon>
        <taxon>Glomeromycotina</taxon>
        <taxon>Glomeromycetes</taxon>
        <taxon>Glomerales</taxon>
        <taxon>Glomeraceae</taxon>
        <taxon>Glomus</taxon>
    </lineage>
</organism>
<sequence length="234" mass="27597">MSVEMEYKFLEYDVLNYSFNVVINKNQTLLALNIFKKIDIFSMETGVWISRYDLYNSRPIEFVILDDGCEGLIIEKYSYKFLDSFHPSDAIDITNDIGNVNINVKIQNIITKSNKKISIIENNVWVTDALKENTFQQMLNTTYHSNIYTLSTFKTIRRMLEDSKDNTDDIERDKDNIIVFPEDNMIKLGGELFQFEIQSENNWFVELFGIKKSQNNKWEKIQKSHSLYGFGYNY</sequence>
<gene>
    <name evidence="1" type="ORF">C1645_734921</name>
</gene>
<dbReference type="AlphaFoldDB" id="A0A397TAB0"/>
<keyword evidence="2" id="KW-1185">Reference proteome</keyword>
<accession>A0A397TAB0</accession>
<evidence type="ECO:0000313" key="2">
    <source>
        <dbReference type="Proteomes" id="UP000265703"/>
    </source>
</evidence>
<name>A0A397TAB0_9GLOM</name>
<comment type="caution">
    <text evidence="1">The sequence shown here is derived from an EMBL/GenBank/DDBJ whole genome shotgun (WGS) entry which is preliminary data.</text>
</comment>
<protein>
    <submittedName>
        <fullName evidence="1">Uncharacterized protein</fullName>
    </submittedName>
</protein>
<dbReference type="OrthoDB" id="10288610at2759"/>
<proteinExistence type="predicted"/>
<evidence type="ECO:0000313" key="1">
    <source>
        <dbReference type="EMBL" id="RIA94289.1"/>
    </source>
</evidence>